<sequence>MTFLSRPTLFLPVLGGAVLLASAAMLTLPAPDVIRALVPAIIAMGVGFLAWRGGEIGRGQAELRAADAEAALATARKASSELRHDLRGALSPVLLNADRLSTHPDATVRRAADTMIGTIERIEARLREG</sequence>
<organism evidence="2 3">
    <name type="scientific">Endosaccharibacter trunci</name>
    <dbReference type="NCBI Taxonomy" id="2812733"/>
    <lineage>
        <taxon>Bacteria</taxon>
        <taxon>Pseudomonadati</taxon>
        <taxon>Pseudomonadota</taxon>
        <taxon>Alphaproteobacteria</taxon>
        <taxon>Acetobacterales</taxon>
        <taxon>Acetobacteraceae</taxon>
        <taxon>Endosaccharibacter</taxon>
    </lineage>
</organism>
<keyword evidence="1" id="KW-1133">Transmembrane helix</keyword>
<evidence type="ECO:0000256" key="1">
    <source>
        <dbReference type="SAM" id="Phobius"/>
    </source>
</evidence>
<evidence type="ECO:0000313" key="3">
    <source>
        <dbReference type="Proteomes" id="UP001524587"/>
    </source>
</evidence>
<reference evidence="2 3" key="1">
    <citation type="submission" date="2022-06" db="EMBL/GenBank/DDBJ databases">
        <title>Endosaccharibacter gen. nov., sp. nov., endophytic bacteria isolated from sugarcane.</title>
        <authorList>
            <person name="Pitiwittayakul N."/>
            <person name="Yukphan P."/>
            <person name="Charoenyingcharoen P."/>
            <person name="Tanasupawat S."/>
        </authorList>
    </citation>
    <scope>NUCLEOTIDE SEQUENCE [LARGE SCALE GENOMIC DNA]</scope>
    <source>
        <strain evidence="2 3">KSS8</strain>
    </source>
</reference>
<keyword evidence="3" id="KW-1185">Reference proteome</keyword>
<dbReference type="Proteomes" id="UP001524587">
    <property type="component" value="Unassembled WGS sequence"/>
</dbReference>
<name>A0ABT1W3C6_9PROT</name>
<protein>
    <recommendedName>
        <fullName evidence="4">Signal transduction histidine kinase dimerisation/phosphoacceptor domain-containing protein</fullName>
    </recommendedName>
</protein>
<keyword evidence="1" id="KW-0472">Membrane</keyword>
<comment type="caution">
    <text evidence="2">The sequence shown here is derived from an EMBL/GenBank/DDBJ whole genome shotgun (WGS) entry which is preliminary data.</text>
</comment>
<accession>A0ABT1W3C6</accession>
<dbReference type="EMBL" id="JAMSKV010000001">
    <property type="protein sequence ID" value="MCQ8277370.1"/>
    <property type="molecule type" value="Genomic_DNA"/>
</dbReference>
<gene>
    <name evidence="2" type="ORF">NFI95_02750</name>
</gene>
<keyword evidence="1" id="KW-0812">Transmembrane</keyword>
<evidence type="ECO:0000313" key="2">
    <source>
        <dbReference type="EMBL" id="MCQ8277370.1"/>
    </source>
</evidence>
<evidence type="ECO:0008006" key="4">
    <source>
        <dbReference type="Google" id="ProtNLM"/>
    </source>
</evidence>
<dbReference type="RefSeq" id="WP_422862797.1">
    <property type="nucleotide sequence ID" value="NZ_JAMSKV010000001.1"/>
</dbReference>
<feature type="transmembrane region" description="Helical" evidence="1">
    <location>
        <begin position="33"/>
        <end position="51"/>
    </location>
</feature>
<proteinExistence type="predicted"/>